<dbReference type="InterPro" id="IPR006135">
    <property type="entry name" value="T3SS_substrate_exporter"/>
</dbReference>
<comment type="subcellular location">
    <subcellularLocation>
        <location evidence="1">Cell membrane</location>
        <topology evidence="1">Multi-pass membrane protein</topology>
    </subcellularLocation>
</comment>
<evidence type="ECO:0000256" key="5">
    <source>
        <dbReference type="ARBA" id="ARBA00022475"/>
    </source>
</evidence>
<keyword evidence="16" id="KW-1185">Reference proteome</keyword>
<comment type="caution">
    <text evidence="13">Lacks conserved residue(s) required for the propagation of feature annotation.</text>
</comment>
<evidence type="ECO:0000256" key="6">
    <source>
        <dbReference type="ARBA" id="ARBA00022692"/>
    </source>
</evidence>
<evidence type="ECO:0000256" key="11">
    <source>
        <dbReference type="ARBA" id="ARBA00023225"/>
    </source>
</evidence>
<evidence type="ECO:0000256" key="12">
    <source>
        <dbReference type="ARBA" id="ARBA00025078"/>
    </source>
</evidence>
<evidence type="ECO:0000256" key="10">
    <source>
        <dbReference type="ARBA" id="ARBA00023136"/>
    </source>
</evidence>
<dbReference type="GO" id="GO:0044780">
    <property type="term" value="P:bacterial-type flagellum assembly"/>
    <property type="evidence" value="ECO:0007669"/>
    <property type="project" value="InterPro"/>
</dbReference>
<dbReference type="RefSeq" id="WP_145282903.1">
    <property type="nucleotide sequence ID" value="NZ_CP036291.1"/>
</dbReference>
<dbReference type="InterPro" id="IPR029025">
    <property type="entry name" value="T3SS_substrate_exporter_C"/>
</dbReference>
<dbReference type="Pfam" id="PF01312">
    <property type="entry name" value="Bac_export_2"/>
    <property type="match status" value="1"/>
</dbReference>
<dbReference type="PRINTS" id="PR00950">
    <property type="entry name" value="TYPE3IMSPROT"/>
</dbReference>
<dbReference type="NCBIfam" id="TIGR00328">
    <property type="entry name" value="flhB"/>
    <property type="match status" value="1"/>
</dbReference>
<keyword evidence="4 13" id="KW-0813">Transport</keyword>
<keyword evidence="9 13" id="KW-1133">Transmembrane helix</keyword>
<dbReference type="Gene3D" id="3.40.1690.10">
    <property type="entry name" value="secretion proteins EscU"/>
    <property type="match status" value="1"/>
</dbReference>
<proteinExistence type="inferred from homology"/>
<accession>A0A518D9P4</accession>
<name>A0A518D9P4_9BACT</name>
<feature type="transmembrane region" description="Helical" evidence="13">
    <location>
        <begin position="184"/>
        <end position="210"/>
    </location>
</feature>
<comment type="similarity">
    <text evidence="2 13">Belongs to the type III secretion exporter family.</text>
</comment>
<feature type="transmembrane region" description="Helical" evidence="13">
    <location>
        <begin position="145"/>
        <end position="164"/>
    </location>
</feature>
<sequence>MAESNGEKSFDATPHRRQQAREKGQVVQSQDLASALMLLASAALLLSFGGRLAEYLAALLENQLAAAPTLTASPEHFQGQGVAVVIGLGTSLLPILALLALAGVLVNLLQTGPLLTPERLAPDFSRLSPLKGFGRIFSLQGVMRLGFGMIKVVIVVAVAAAVLWGEQTRILEAGSMEFAPLAAFLCRITVTTLLWVGFALSILALFDFAFQKWKHEQDLKMTHQELREEMKNMQGDPQVAARRRQVHRQMVLSRVGSAVPKADVVVTNPTELAIAIQYDPETMAAPIVVAKGAGELAKRIRRLALENNVPVVERKPLARLLYKEVDINHPVPDGSYAAVAEVLAYVYQLKGKKPPRPRAA</sequence>
<reference evidence="15 16" key="1">
    <citation type="submission" date="2019-02" db="EMBL/GenBank/DDBJ databases">
        <title>Deep-cultivation of Planctomycetes and their phenomic and genomic characterization uncovers novel biology.</title>
        <authorList>
            <person name="Wiegand S."/>
            <person name="Jogler M."/>
            <person name="Boedeker C."/>
            <person name="Pinto D."/>
            <person name="Vollmers J."/>
            <person name="Rivas-Marin E."/>
            <person name="Kohn T."/>
            <person name="Peeters S.H."/>
            <person name="Heuer A."/>
            <person name="Rast P."/>
            <person name="Oberbeckmann S."/>
            <person name="Bunk B."/>
            <person name="Jeske O."/>
            <person name="Meyerdierks A."/>
            <person name="Storesund J.E."/>
            <person name="Kallscheuer N."/>
            <person name="Luecker S."/>
            <person name="Lage O.M."/>
            <person name="Pohl T."/>
            <person name="Merkel B.J."/>
            <person name="Hornburger P."/>
            <person name="Mueller R.-W."/>
            <person name="Bruemmer F."/>
            <person name="Labrenz M."/>
            <person name="Spormann A.M."/>
            <person name="Op den Camp H."/>
            <person name="Overmann J."/>
            <person name="Amann R."/>
            <person name="Jetten M.S.M."/>
            <person name="Mascher T."/>
            <person name="Medema M.H."/>
            <person name="Devos D.P."/>
            <person name="Kaster A.-K."/>
            <person name="Ovreas L."/>
            <person name="Rohde M."/>
            <person name="Galperin M.Y."/>
            <person name="Jogler C."/>
        </authorList>
    </citation>
    <scope>NUCLEOTIDE SEQUENCE [LARGE SCALE GENOMIC DNA]</scope>
    <source>
        <strain evidence="15 16">Pla175</strain>
    </source>
</reference>
<feature type="transmembrane region" description="Helical" evidence="13">
    <location>
        <begin position="82"/>
        <end position="109"/>
    </location>
</feature>
<keyword evidence="15" id="KW-0282">Flagellum</keyword>
<evidence type="ECO:0000313" key="16">
    <source>
        <dbReference type="Proteomes" id="UP000317429"/>
    </source>
</evidence>
<evidence type="ECO:0000256" key="3">
    <source>
        <dbReference type="ARBA" id="ARBA00021622"/>
    </source>
</evidence>
<keyword evidence="15" id="KW-0966">Cell projection</keyword>
<keyword evidence="5 13" id="KW-1003">Cell membrane</keyword>
<keyword evidence="7 13" id="KW-1005">Bacterial flagellum biogenesis</keyword>
<keyword evidence="15" id="KW-0969">Cilium</keyword>
<evidence type="ECO:0000256" key="4">
    <source>
        <dbReference type="ARBA" id="ARBA00022448"/>
    </source>
</evidence>
<dbReference type="InterPro" id="IPR006136">
    <property type="entry name" value="FlhB"/>
</dbReference>
<evidence type="ECO:0000256" key="7">
    <source>
        <dbReference type="ARBA" id="ARBA00022795"/>
    </source>
</evidence>
<dbReference type="KEGG" id="pnd:Pla175_15890"/>
<dbReference type="Proteomes" id="UP000317429">
    <property type="component" value="Chromosome"/>
</dbReference>
<dbReference type="AlphaFoldDB" id="A0A518D9P4"/>
<evidence type="ECO:0000256" key="8">
    <source>
        <dbReference type="ARBA" id="ARBA00022927"/>
    </source>
</evidence>
<comment type="function">
    <text evidence="12 13">Required for formation of the rod structure in the basal body of the flagellar apparatus. Together with FliI and FliH, may constitute the export apparatus of flagellin.</text>
</comment>
<organism evidence="15 16">
    <name type="scientific">Pirellulimonas nuda</name>
    <dbReference type="NCBI Taxonomy" id="2528009"/>
    <lineage>
        <taxon>Bacteria</taxon>
        <taxon>Pseudomonadati</taxon>
        <taxon>Planctomycetota</taxon>
        <taxon>Planctomycetia</taxon>
        <taxon>Pirellulales</taxon>
        <taxon>Lacipirellulaceae</taxon>
        <taxon>Pirellulimonas</taxon>
    </lineage>
</organism>
<protein>
    <recommendedName>
        <fullName evidence="3 13">Flagellar biosynthetic protein FlhB</fullName>
    </recommendedName>
</protein>
<keyword evidence="10 13" id="KW-0472">Membrane</keyword>
<dbReference type="PANTHER" id="PTHR30531">
    <property type="entry name" value="FLAGELLAR BIOSYNTHETIC PROTEIN FLHB"/>
    <property type="match status" value="1"/>
</dbReference>
<gene>
    <name evidence="13 15" type="primary">flhB</name>
    <name evidence="15" type="ORF">Pla175_15890</name>
</gene>
<dbReference type="EMBL" id="CP036291">
    <property type="protein sequence ID" value="QDU88217.1"/>
    <property type="molecule type" value="Genomic_DNA"/>
</dbReference>
<evidence type="ECO:0000256" key="14">
    <source>
        <dbReference type="SAM" id="MobiDB-lite"/>
    </source>
</evidence>
<evidence type="ECO:0000256" key="1">
    <source>
        <dbReference type="ARBA" id="ARBA00004651"/>
    </source>
</evidence>
<feature type="region of interest" description="Disordered" evidence="14">
    <location>
        <begin position="1"/>
        <end position="24"/>
    </location>
</feature>
<dbReference type="GO" id="GO:0009306">
    <property type="term" value="P:protein secretion"/>
    <property type="evidence" value="ECO:0007669"/>
    <property type="project" value="InterPro"/>
</dbReference>
<evidence type="ECO:0000256" key="2">
    <source>
        <dbReference type="ARBA" id="ARBA00010690"/>
    </source>
</evidence>
<dbReference type="SUPFAM" id="SSF160544">
    <property type="entry name" value="EscU C-terminal domain-like"/>
    <property type="match status" value="1"/>
</dbReference>
<evidence type="ECO:0000256" key="9">
    <source>
        <dbReference type="ARBA" id="ARBA00022989"/>
    </source>
</evidence>
<dbReference type="OrthoDB" id="9807950at2"/>
<keyword evidence="6 13" id="KW-0812">Transmembrane</keyword>
<dbReference type="PANTHER" id="PTHR30531:SF12">
    <property type="entry name" value="FLAGELLAR BIOSYNTHETIC PROTEIN FLHB"/>
    <property type="match status" value="1"/>
</dbReference>
<evidence type="ECO:0000313" key="15">
    <source>
        <dbReference type="EMBL" id="QDU88217.1"/>
    </source>
</evidence>
<keyword evidence="8 13" id="KW-0653">Protein transport</keyword>
<dbReference type="GO" id="GO:0005886">
    <property type="term" value="C:plasma membrane"/>
    <property type="evidence" value="ECO:0007669"/>
    <property type="project" value="UniProtKB-SubCell"/>
</dbReference>
<dbReference type="Gene3D" id="6.10.250.2080">
    <property type="match status" value="1"/>
</dbReference>
<evidence type="ECO:0000256" key="13">
    <source>
        <dbReference type="RuleBase" id="RU364091"/>
    </source>
</evidence>
<keyword evidence="11 13" id="KW-1006">Bacterial flagellum protein export</keyword>